<dbReference type="Proteomes" id="UP000220629">
    <property type="component" value="Unassembled WGS sequence"/>
</dbReference>
<name>A0A095GAF7_BURGA</name>
<reference evidence="2" key="2">
    <citation type="submission" date="2017-09" db="EMBL/GenBank/DDBJ databases">
        <title>FDA dAtabase for Regulatory Grade micrObial Sequences (FDA-ARGOS): Supporting development and validation of Infectious Disease Dx tests.</title>
        <authorList>
            <person name="Minogue T."/>
            <person name="Wolcott M."/>
            <person name="Wasieloski L."/>
            <person name="Aguilar W."/>
            <person name="Moore D."/>
            <person name="Tallon L.J."/>
            <person name="Sadzewicz L."/>
            <person name="Ott S."/>
            <person name="Zhao X."/>
            <person name="Nagaraj S."/>
            <person name="Vavikolanu K."/>
            <person name="Aluvathingal J."/>
            <person name="Nadendla S."/>
            <person name="Sichtig H."/>
        </authorList>
    </citation>
    <scope>NUCLEOTIDE SEQUENCE</scope>
    <source>
        <strain evidence="2">FDAARGOS_390</strain>
    </source>
</reference>
<reference evidence="4" key="3">
    <citation type="submission" date="2017-09" db="EMBL/GenBank/DDBJ databases">
        <title>FDA dAtabase for Regulatory Grade micrObial Sequences (FDA-ARGOS): Supporting development and validation of Infectious Disease Dx tests.</title>
        <authorList>
            <person name="Minogue T."/>
            <person name="Wolcott M."/>
            <person name="Wasieloski L."/>
            <person name="Aguilar W."/>
            <person name="Moore D."/>
            <person name="Tallon L."/>
            <person name="Sadzewicz L."/>
            <person name="Ott S."/>
            <person name="Zhao X."/>
            <person name="Nagaraj S."/>
            <person name="Vavikolanu K."/>
            <person name="Aluvathingal J."/>
            <person name="Nadendla S."/>
            <person name="Sichtig H."/>
        </authorList>
    </citation>
    <scope>NUCLEOTIDE SEQUENCE [LARGE SCALE GENOMIC DNA]</scope>
    <source>
        <strain evidence="4">FDAARGOS_390</strain>
    </source>
</reference>
<proteinExistence type="predicted"/>
<dbReference type="EMBL" id="PDDY01000001">
    <property type="protein sequence ID" value="PEH43422.1"/>
    <property type="molecule type" value="Genomic_DNA"/>
</dbReference>
<dbReference type="OrthoDB" id="9023307at2"/>
<accession>A0A095GAF7</accession>
<evidence type="ECO:0000313" key="4">
    <source>
        <dbReference type="Proteomes" id="UP000220629"/>
    </source>
</evidence>
<dbReference type="AlphaFoldDB" id="A0A095GAF7"/>
<dbReference type="KEGG" id="bgo:BM43_6162"/>
<protein>
    <submittedName>
        <fullName evidence="2">Uncharacterized protein</fullName>
    </submittedName>
</protein>
<sequence length="116" mass="12776">MYEKTPMSGPRPDAPRRVDGIVFHLALNGSWIETIGTPFECRGRTWAVHRSPLFAPDSHPRYTVSDVETGRGLRRILEPSIEAARAVATAVIEAMPLPVWTKMVRLPQVAAVMAAA</sequence>
<dbReference type="Proteomes" id="UP000029590">
    <property type="component" value="Unassembled WGS sequence"/>
</dbReference>
<gene>
    <name evidence="2" type="ORF">CRM94_15395</name>
    <name evidence="1" type="ORF">DM48_1602</name>
</gene>
<comment type="caution">
    <text evidence="2">The sequence shown here is derived from an EMBL/GenBank/DDBJ whole genome shotgun (WGS) entry which is preliminary data.</text>
</comment>
<evidence type="ECO:0000313" key="3">
    <source>
        <dbReference type="Proteomes" id="UP000029590"/>
    </source>
</evidence>
<accession>A0A0D5D9M8</accession>
<evidence type="ECO:0000313" key="2">
    <source>
        <dbReference type="EMBL" id="PEH43422.1"/>
    </source>
</evidence>
<evidence type="ECO:0000313" key="1">
    <source>
        <dbReference type="EMBL" id="KGC14382.1"/>
    </source>
</evidence>
<reference evidence="1 3" key="1">
    <citation type="submission" date="2014-04" db="EMBL/GenBank/DDBJ databases">
        <authorList>
            <person name="Bishop-Lilly K.A."/>
            <person name="Broomall S.M."/>
            <person name="Chain P.S."/>
            <person name="Chertkov O."/>
            <person name="Coyne S.R."/>
            <person name="Daligault H.E."/>
            <person name="Davenport K.W."/>
            <person name="Erkkila T."/>
            <person name="Frey K.G."/>
            <person name="Gibbons H.S."/>
            <person name="Gu W."/>
            <person name="Jaissle J."/>
            <person name="Johnson S.L."/>
            <person name="Koroleva G.I."/>
            <person name="Ladner J.T."/>
            <person name="Lo C.-C."/>
            <person name="Minogue T.D."/>
            <person name="Munk C."/>
            <person name="Palacios G.F."/>
            <person name="Redden C.L."/>
            <person name="Rosenzweig C.N."/>
            <person name="Scholz M.B."/>
            <person name="Teshima H."/>
            <person name="Xu Y."/>
        </authorList>
    </citation>
    <scope>NUCLEOTIDE SEQUENCE [LARGE SCALE GENOMIC DNA]</scope>
    <source>
        <strain evidence="1">Gladioli</strain>
        <strain evidence="3">gladioli</strain>
    </source>
</reference>
<dbReference type="EMBL" id="JPGG01000016">
    <property type="protein sequence ID" value="KGC14382.1"/>
    <property type="molecule type" value="Genomic_DNA"/>
</dbReference>
<organism evidence="2 4">
    <name type="scientific">Burkholderia gladioli</name>
    <name type="common">Pseudomonas marginata</name>
    <name type="synonym">Phytomonas marginata</name>
    <dbReference type="NCBI Taxonomy" id="28095"/>
    <lineage>
        <taxon>Bacteria</taxon>
        <taxon>Pseudomonadati</taxon>
        <taxon>Pseudomonadota</taxon>
        <taxon>Betaproteobacteria</taxon>
        <taxon>Burkholderiales</taxon>
        <taxon>Burkholderiaceae</taxon>
        <taxon>Burkholderia</taxon>
    </lineage>
</organism>